<dbReference type="Pfam" id="PF13743">
    <property type="entry name" value="Thioredoxin_5"/>
    <property type="match status" value="1"/>
</dbReference>
<comment type="similarity">
    <text evidence="2">Belongs to the SpxH family.</text>
</comment>
<name>A0A419V6H3_9BACL</name>
<evidence type="ECO:0000313" key="3">
    <source>
        <dbReference type="EMBL" id="RKD75582.1"/>
    </source>
</evidence>
<keyword evidence="3" id="KW-0413">Isomerase</keyword>
<proteinExistence type="inferred from homology"/>
<evidence type="ECO:0000256" key="1">
    <source>
        <dbReference type="ARBA" id="ARBA00022490"/>
    </source>
</evidence>
<organism evidence="3 4">
    <name type="scientific">Sinobaca qinghaiensis</name>
    <dbReference type="NCBI Taxonomy" id="342944"/>
    <lineage>
        <taxon>Bacteria</taxon>
        <taxon>Bacillati</taxon>
        <taxon>Bacillota</taxon>
        <taxon>Bacilli</taxon>
        <taxon>Bacillales</taxon>
        <taxon>Sporolactobacillaceae</taxon>
        <taxon>Sinobaca</taxon>
    </lineage>
</organism>
<protein>
    <recommendedName>
        <fullName evidence="2">ClpXP adapter protein SpxH</fullName>
    </recommendedName>
</protein>
<comment type="function">
    <text evidence="2">Adapter protein required for efficient degradation of Spx by ClpXP under non-stress conditions. Interaction with Spx stabilizes Spx and exposes the C-terminus of Spx for recognition and proteolysis by ClpXP.</text>
</comment>
<dbReference type="PANTHER" id="PTHR13887:SF47">
    <property type="entry name" value="CLPXP ADAPTER PROTEIN SPXH"/>
    <property type="match status" value="1"/>
</dbReference>
<dbReference type="AlphaFoldDB" id="A0A419V6H3"/>
<dbReference type="GO" id="GO:0016853">
    <property type="term" value="F:isomerase activity"/>
    <property type="evidence" value="ECO:0007669"/>
    <property type="project" value="UniProtKB-KW"/>
</dbReference>
<keyword evidence="4" id="KW-1185">Reference proteome</keyword>
<comment type="subcellular location">
    <subcellularLocation>
        <location evidence="2">Cytoplasm</location>
    </subcellularLocation>
</comment>
<gene>
    <name evidence="2" type="primary">spxH</name>
    <name evidence="3" type="ORF">ATL39_1283</name>
</gene>
<keyword evidence="1 2" id="KW-0963">Cytoplasm</keyword>
<dbReference type="OrthoDB" id="9813770at2"/>
<dbReference type="RefSeq" id="WP_120192450.1">
    <property type="nucleotide sequence ID" value="NZ_RAPK01000007.1"/>
</dbReference>
<sequence length="317" mass="36673">MTYDESLSCDSTLGICGISSEEDTLLYKREKKKIELYIFIDPLCPECWAFEPTLKKLFLEYGQYFSIRFFVAAQLESWNKREYQQPRVQKYLADYYDKTASKTGMSCDGDIWFENALASPYMPSLAIKASEMQGKQLATSFFRRIRELLFLSKQNITEEHVLLQCAEDVGLDIEEFKRDMASPCAAKALQCDVKTTKEMEIDYAPTFVFFNDRVEDGGLKISGLYPYQVYVDILTEMLGERPVPSNHLSLEKFLQKYEFVATKEVAVVFDWTEKEAEAELKKLVLQRKIEHVPVKHGSFWKYMSTASVHSKKPSPVK</sequence>
<dbReference type="Gene3D" id="3.40.30.10">
    <property type="entry name" value="Glutaredoxin"/>
    <property type="match status" value="1"/>
</dbReference>
<dbReference type="PANTHER" id="PTHR13887">
    <property type="entry name" value="GLUTATHIONE S-TRANSFERASE KAPPA"/>
    <property type="match status" value="1"/>
</dbReference>
<accession>A0A419V6H3</accession>
<comment type="caution">
    <text evidence="3">The sequence shown here is derived from an EMBL/GenBank/DDBJ whole genome shotgun (WGS) entry which is preliminary data.</text>
</comment>
<dbReference type="EMBL" id="RAPK01000007">
    <property type="protein sequence ID" value="RKD75582.1"/>
    <property type="molecule type" value="Genomic_DNA"/>
</dbReference>
<dbReference type="CDD" id="cd03025">
    <property type="entry name" value="DsbA_FrnE_like"/>
    <property type="match status" value="1"/>
</dbReference>
<comment type="subunit">
    <text evidence="2">Interacts with Spx.</text>
</comment>
<dbReference type="HAMAP" id="MF_02245">
    <property type="entry name" value="Adapter_SpxH"/>
    <property type="match status" value="1"/>
</dbReference>
<evidence type="ECO:0000313" key="4">
    <source>
        <dbReference type="Proteomes" id="UP000285120"/>
    </source>
</evidence>
<dbReference type="InterPro" id="IPR036249">
    <property type="entry name" value="Thioredoxin-like_sf"/>
</dbReference>
<dbReference type="Proteomes" id="UP000285120">
    <property type="component" value="Unassembled WGS sequence"/>
</dbReference>
<evidence type="ECO:0000256" key="2">
    <source>
        <dbReference type="HAMAP-Rule" id="MF_02245"/>
    </source>
</evidence>
<dbReference type="GO" id="GO:0005737">
    <property type="term" value="C:cytoplasm"/>
    <property type="evidence" value="ECO:0007669"/>
    <property type="project" value="UniProtKB-SubCell"/>
</dbReference>
<reference evidence="3 4" key="1">
    <citation type="submission" date="2018-09" db="EMBL/GenBank/DDBJ databases">
        <title>Genomic Encyclopedia of Archaeal and Bacterial Type Strains, Phase II (KMG-II): from individual species to whole genera.</title>
        <authorList>
            <person name="Goeker M."/>
        </authorList>
    </citation>
    <scope>NUCLEOTIDE SEQUENCE [LARGE SCALE GENOMIC DNA]</scope>
    <source>
        <strain evidence="3 4">DSM 17008</strain>
    </source>
</reference>
<dbReference type="InterPro" id="IPR046404">
    <property type="entry name" value="Adapter_SpxH"/>
</dbReference>
<dbReference type="SUPFAM" id="SSF52833">
    <property type="entry name" value="Thioredoxin-like"/>
    <property type="match status" value="1"/>
</dbReference>